<dbReference type="OrthoDB" id="9795626at2"/>
<feature type="coiled-coil region" evidence="1">
    <location>
        <begin position="178"/>
        <end position="205"/>
    </location>
</feature>
<feature type="coiled-coil region" evidence="1">
    <location>
        <begin position="807"/>
        <end position="896"/>
    </location>
</feature>
<reference evidence="2 3" key="1">
    <citation type="submission" date="2019-12" db="EMBL/GenBank/DDBJ databases">
        <title>Microbes associate with the intestines of laboratory mice.</title>
        <authorList>
            <person name="Navarre W."/>
            <person name="Wong E."/>
        </authorList>
    </citation>
    <scope>NUCLEOTIDE SEQUENCE [LARGE SCALE GENOMIC DNA]</scope>
    <source>
        <strain evidence="2 3">NM82_D38</strain>
    </source>
</reference>
<evidence type="ECO:0000256" key="1">
    <source>
        <dbReference type="SAM" id="Coils"/>
    </source>
</evidence>
<comment type="caution">
    <text evidence="2">The sequence shown here is derived from an EMBL/GenBank/DDBJ whole genome shotgun (WGS) entry which is preliminary data.</text>
</comment>
<dbReference type="RefSeq" id="WP_160334924.1">
    <property type="nucleotide sequence ID" value="NZ_WSRP01000011.1"/>
</dbReference>
<organism evidence="2 3">
    <name type="scientific">Parasutterella muris</name>
    <dbReference type="NCBI Taxonomy" id="2565572"/>
    <lineage>
        <taxon>Bacteria</taxon>
        <taxon>Pseudomonadati</taxon>
        <taxon>Pseudomonadota</taxon>
        <taxon>Betaproteobacteria</taxon>
        <taxon>Burkholderiales</taxon>
        <taxon>Sutterellaceae</taxon>
        <taxon>Parasutterella</taxon>
    </lineage>
</organism>
<dbReference type="AlphaFoldDB" id="A0A6L6YIB5"/>
<protein>
    <recommendedName>
        <fullName evidence="4">Exonuclease SbcC</fullName>
    </recommendedName>
</protein>
<dbReference type="Proteomes" id="UP000472580">
    <property type="component" value="Unassembled WGS sequence"/>
</dbReference>
<sequence>MKILSLEAVPSDFSGSPFHVDFTVEENYFAEKSADAESAARALRLALFGRSDQDGGTEFKSVRAELESSEGIFDAEWNGSEAVLTKKDDSSAKWKISQLTSLSSEEFFSAIFLDAKHWNHKLSASDGIFAFGSCLSAPNTDTQRLQLAAEGIVKQKEAMLQASEKVIASIPAVSQEEEQNLSQMLVRTEQELAALQRDVQKNQSQIEWVGKIALLKEEISKLSKQKAVVDADIARFRVKQTVLEKARKADKLQPEYDVIVQQREHEKEIQKDLSDLKKTTPFLSEKVRSAASALNEADKNYQLTLKEFHEKRTIVERVRTLDEDISSFSIEQKNTKDSLVREQTALRLIQENVNRLKALLSQANMREQLLAKKMNEQSSDSLLVSELDEYERELLIIEDENSNIEKFQEDQRKLQKTIELNRSQLTATQAALSQQKAKELSLQSELTTKKRILIKTVGHDSPESLHVLLAEREAHLAKVNEMVERISLLAMDHEEQVKEKELLEGTKHALRISSLSLSAAIQTLRDKQALVEATSSAHAFYLQVLSYEKARSELMNGKPCPLCGAIHHPYASGLHFDTNTAEKLEKAKAEAAAAKQTKESLEADHLALQQSLNEHETRLSDLTKKLESEKDFILSETAELGLTGLREKKPIVWGPLIRQKQTALVNRRDDLKTRLEKIDAGLEQIAALEEALSETSEELRKLRQSCDSLELTIKNDSDSLQQLYKKEKESELARVNTTRLLERTFARYGLKASTPAMQKQNFPTLVKRREQWLAWSSEHEELSAAIAKDAEQLRSENELYTVQKKTVGDIETNLEAIAEKLKKLQKDRHEAIANHSPDEFIGAIESECENAKRLKDEAQTVYEARQNALNENLEKIDSLEGERNEIQLKVAELSANFVLNLNKYGFPNEVTFLSSVISSTQLSELERQSTELSERLKTYETQLDQKKEELAGLEKLELTHLTRSQLDEILNQKSDQFHVVSGQAAVLREKVASNLNNRNRRRREEKESTSLSEQIQGWKSLIGTSEHPENPVELARKLLVQFANEYLGLLEAGFKLRFQGSSLLVKTSSTLNGPTISPISALSEQERSRLAMALQLARTQLIAPQAITEGFVLVKSSSENKSAYRDIADKLSANNIRLLVS</sequence>
<evidence type="ECO:0000313" key="2">
    <source>
        <dbReference type="EMBL" id="MVX56489.1"/>
    </source>
</evidence>
<feature type="coiled-coil region" evidence="1">
    <location>
        <begin position="581"/>
        <end position="632"/>
    </location>
</feature>
<gene>
    <name evidence="2" type="ORF">E5987_04610</name>
</gene>
<dbReference type="EMBL" id="WSRP01000011">
    <property type="protein sequence ID" value="MVX56489.1"/>
    <property type="molecule type" value="Genomic_DNA"/>
</dbReference>
<keyword evidence="3" id="KW-1185">Reference proteome</keyword>
<name>A0A6L6YIB5_9BURK</name>
<dbReference type="PANTHER" id="PTHR32114:SF2">
    <property type="entry name" value="ABC TRANSPORTER ABCH.3"/>
    <property type="match status" value="1"/>
</dbReference>
<proteinExistence type="predicted"/>
<evidence type="ECO:0008006" key="4">
    <source>
        <dbReference type="Google" id="ProtNLM"/>
    </source>
</evidence>
<feature type="coiled-coil region" evidence="1">
    <location>
        <begin position="346"/>
        <end position="417"/>
    </location>
</feature>
<feature type="coiled-coil region" evidence="1">
    <location>
        <begin position="922"/>
        <end position="956"/>
    </location>
</feature>
<evidence type="ECO:0000313" key="3">
    <source>
        <dbReference type="Proteomes" id="UP000472580"/>
    </source>
</evidence>
<keyword evidence="1" id="KW-0175">Coiled coil</keyword>
<accession>A0A6L6YIB5</accession>
<dbReference type="PANTHER" id="PTHR32114">
    <property type="entry name" value="ABC TRANSPORTER ABCH.3"/>
    <property type="match status" value="1"/>
</dbReference>
<feature type="coiled-coil region" evidence="1">
    <location>
        <begin position="678"/>
        <end position="712"/>
    </location>
</feature>